<evidence type="ECO:0008006" key="3">
    <source>
        <dbReference type="Google" id="ProtNLM"/>
    </source>
</evidence>
<gene>
    <name evidence="1" type="ORF">SAMN04488028_104369</name>
</gene>
<evidence type="ECO:0000313" key="1">
    <source>
        <dbReference type="EMBL" id="SHK38616.1"/>
    </source>
</evidence>
<dbReference type="RefSeq" id="WP_073122954.1">
    <property type="nucleotide sequence ID" value="NZ_FRAA01000004.1"/>
</dbReference>
<dbReference type="STRING" id="156994.SAMN04488028_104369"/>
<sequence>MNKRLFIAALAVWDSAVMGCRQPKQAAKQPQRPNIIFIMSDDHSQRAISAYGCLLMRTSNIVGVIRSCAT</sequence>
<accession>A0A1M6S1S0</accession>
<dbReference type="SUPFAM" id="SSF53649">
    <property type="entry name" value="Alkaline phosphatase-like"/>
    <property type="match status" value="1"/>
</dbReference>
<name>A0A1M6S1S0_REIAG</name>
<keyword evidence="2" id="KW-1185">Reference proteome</keyword>
<reference evidence="2" key="1">
    <citation type="submission" date="2016-11" db="EMBL/GenBank/DDBJ databases">
        <authorList>
            <person name="Varghese N."/>
            <person name="Submissions S."/>
        </authorList>
    </citation>
    <scope>NUCLEOTIDE SEQUENCE [LARGE SCALE GENOMIC DNA]</scope>
    <source>
        <strain evidence="2">DSM 26134</strain>
    </source>
</reference>
<dbReference type="EMBL" id="FRAA01000004">
    <property type="protein sequence ID" value="SHK38616.1"/>
    <property type="molecule type" value="Genomic_DNA"/>
</dbReference>
<dbReference type="Gene3D" id="3.40.720.10">
    <property type="entry name" value="Alkaline Phosphatase, subunit A"/>
    <property type="match status" value="1"/>
</dbReference>
<dbReference type="InterPro" id="IPR017850">
    <property type="entry name" value="Alkaline_phosphatase_core_sf"/>
</dbReference>
<organism evidence="1 2">
    <name type="scientific">Reichenbachiella agariperforans</name>
    <dbReference type="NCBI Taxonomy" id="156994"/>
    <lineage>
        <taxon>Bacteria</taxon>
        <taxon>Pseudomonadati</taxon>
        <taxon>Bacteroidota</taxon>
        <taxon>Cytophagia</taxon>
        <taxon>Cytophagales</taxon>
        <taxon>Reichenbachiellaceae</taxon>
        <taxon>Reichenbachiella</taxon>
    </lineage>
</organism>
<evidence type="ECO:0000313" key="2">
    <source>
        <dbReference type="Proteomes" id="UP000184474"/>
    </source>
</evidence>
<proteinExistence type="predicted"/>
<dbReference type="Proteomes" id="UP000184474">
    <property type="component" value="Unassembled WGS sequence"/>
</dbReference>
<protein>
    <recommendedName>
        <fullName evidence="3">Sulfatase</fullName>
    </recommendedName>
</protein>
<dbReference type="AlphaFoldDB" id="A0A1M6S1S0"/>